<proteinExistence type="predicted"/>
<dbReference type="EMBL" id="CP036348">
    <property type="protein sequence ID" value="QDV71270.1"/>
    <property type="molecule type" value="Genomic_DNA"/>
</dbReference>
<sequence length="93" mass="10759">MDLRNTTVAHSDEEMMHYRVDLIRPMEDNLELAMPHLQIDDTLHLDENELGEFDRLVRELVSKLYKYVFDISQTHPELVEKYVTPAASASNGG</sequence>
<dbReference type="AlphaFoldDB" id="A0A518K0E8"/>
<evidence type="ECO:0000313" key="2">
    <source>
        <dbReference type="Proteomes" id="UP000315082"/>
    </source>
</evidence>
<reference evidence="1 2" key="1">
    <citation type="submission" date="2019-02" db="EMBL/GenBank/DDBJ databases">
        <title>Deep-cultivation of Planctomycetes and their phenomic and genomic characterization uncovers novel biology.</title>
        <authorList>
            <person name="Wiegand S."/>
            <person name="Jogler M."/>
            <person name="Boedeker C."/>
            <person name="Pinto D."/>
            <person name="Vollmers J."/>
            <person name="Rivas-Marin E."/>
            <person name="Kohn T."/>
            <person name="Peeters S.H."/>
            <person name="Heuer A."/>
            <person name="Rast P."/>
            <person name="Oberbeckmann S."/>
            <person name="Bunk B."/>
            <person name="Jeske O."/>
            <person name="Meyerdierks A."/>
            <person name="Storesund J.E."/>
            <person name="Kallscheuer N."/>
            <person name="Luecker S."/>
            <person name="Lage O.M."/>
            <person name="Pohl T."/>
            <person name="Merkel B.J."/>
            <person name="Hornburger P."/>
            <person name="Mueller R.-W."/>
            <person name="Bruemmer F."/>
            <person name="Labrenz M."/>
            <person name="Spormann A.M."/>
            <person name="Op den Camp H."/>
            <person name="Overmann J."/>
            <person name="Amann R."/>
            <person name="Jetten M.S.M."/>
            <person name="Mascher T."/>
            <person name="Medema M.H."/>
            <person name="Devos D.P."/>
            <person name="Kaster A.-K."/>
            <person name="Ovreas L."/>
            <person name="Rohde M."/>
            <person name="Galperin M.Y."/>
            <person name="Jogler C."/>
        </authorList>
    </citation>
    <scope>NUCLEOTIDE SEQUENCE [LARGE SCALE GENOMIC DNA]</scope>
    <source>
        <strain evidence="1 2">Poly24</strain>
    </source>
</reference>
<dbReference type="Proteomes" id="UP000315082">
    <property type="component" value="Chromosome"/>
</dbReference>
<evidence type="ECO:0000313" key="1">
    <source>
        <dbReference type="EMBL" id="QDV71270.1"/>
    </source>
</evidence>
<gene>
    <name evidence="1" type="ORF">Poly24_50050</name>
</gene>
<keyword evidence="2" id="KW-1185">Reference proteome</keyword>
<organism evidence="1 2">
    <name type="scientific">Rosistilla carotiformis</name>
    <dbReference type="NCBI Taxonomy" id="2528017"/>
    <lineage>
        <taxon>Bacteria</taxon>
        <taxon>Pseudomonadati</taxon>
        <taxon>Planctomycetota</taxon>
        <taxon>Planctomycetia</taxon>
        <taxon>Pirellulales</taxon>
        <taxon>Pirellulaceae</taxon>
        <taxon>Rosistilla</taxon>
    </lineage>
</organism>
<accession>A0A518K0E8</accession>
<protein>
    <submittedName>
        <fullName evidence="1">Uncharacterized protein</fullName>
    </submittedName>
</protein>
<name>A0A518K0E8_9BACT</name>
<dbReference type="KEGG" id="rcf:Poly24_50050"/>